<keyword evidence="3" id="KW-1185">Reference proteome</keyword>
<sequence>MSDKIRSQHLARKAMLYVRQSSAYQVSHNLESQKLQYAMQDRLHQLGWNEIEVIDEDLGRSAAGTQTRTGFERMVAEVCLGHVGAVAAREVSRFARNSREWQQLVEVCRVVDTVLVDQETVYSPRQSNDRLLLGLKGSLNEYELDLLRQRSLEARREKAKRGELIVAAPVGYFKTEDQRLEKDPDLRVQDA</sequence>
<dbReference type="GO" id="GO:0000150">
    <property type="term" value="F:DNA strand exchange activity"/>
    <property type="evidence" value="ECO:0007669"/>
    <property type="project" value="InterPro"/>
</dbReference>
<dbReference type="PANTHER" id="PTHR30461">
    <property type="entry name" value="DNA-INVERTASE FROM LAMBDOID PROPHAGE"/>
    <property type="match status" value="1"/>
</dbReference>
<protein>
    <submittedName>
        <fullName evidence="2">DNA recombinase</fullName>
    </submittedName>
</protein>
<feature type="domain" description="Resolvase/invertase-type recombinase catalytic" evidence="1">
    <location>
        <begin position="13"/>
        <end position="162"/>
    </location>
</feature>
<organism evidence="2 3">
    <name type="scientific">Paraburkholderia steynii</name>
    <dbReference type="NCBI Taxonomy" id="1245441"/>
    <lineage>
        <taxon>Bacteria</taxon>
        <taxon>Pseudomonadati</taxon>
        <taxon>Pseudomonadota</taxon>
        <taxon>Betaproteobacteria</taxon>
        <taxon>Burkholderiales</taxon>
        <taxon>Burkholderiaceae</taxon>
        <taxon>Paraburkholderia</taxon>
    </lineage>
</organism>
<name>A0A4V2NGQ9_9BURK</name>
<dbReference type="Gene3D" id="3.40.50.1390">
    <property type="entry name" value="Resolvase, N-terminal catalytic domain"/>
    <property type="match status" value="1"/>
</dbReference>
<dbReference type="InterPro" id="IPR036162">
    <property type="entry name" value="Resolvase-like_N_sf"/>
</dbReference>
<dbReference type="InterPro" id="IPR050639">
    <property type="entry name" value="SSR_resolvase"/>
</dbReference>
<gene>
    <name evidence="2" type="ORF">BZM27_30460</name>
</gene>
<dbReference type="GO" id="GO:0003677">
    <property type="term" value="F:DNA binding"/>
    <property type="evidence" value="ECO:0007669"/>
    <property type="project" value="InterPro"/>
</dbReference>
<dbReference type="PANTHER" id="PTHR30461:SF23">
    <property type="entry name" value="DNA RECOMBINASE-RELATED"/>
    <property type="match status" value="1"/>
</dbReference>
<feature type="non-terminal residue" evidence="2">
    <location>
        <position position="191"/>
    </location>
</feature>
<evidence type="ECO:0000313" key="2">
    <source>
        <dbReference type="EMBL" id="TCG05878.1"/>
    </source>
</evidence>
<proteinExistence type="predicted"/>
<dbReference type="Pfam" id="PF00239">
    <property type="entry name" value="Resolvase"/>
    <property type="match status" value="1"/>
</dbReference>
<dbReference type="PROSITE" id="PS51736">
    <property type="entry name" value="RECOMBINASES_3"/>
    <property type="match status" value="1"/>
</dbReference>
<reference evidence="2 3" key="1">
    <citation type="submission" date="2017-02" db="EMBL/GenBank/DDBJ databases">
        <title>Paraburkholderia sophoroidis sp. nov. and Paraburkholderia steynii sp. nov. rhizobial symbionts of the fynbos legume Hypocalyptus sophoroides.</title>
        <authorList>
            <person name="Steenkamp E.T."/>
            <person name="Beukes C.W."/>
            <person name="Van Zyl E."/>
            <person name="Avontuur J."/>
            <person name="Chan W.Y."/>
            <person name="Hassen A."/>
            <person name="Palmer M."/>
            <person name="Mthombeni L."/>
            <person name="Phalane F."/>
            <person name="Sereme K."/>
            <person name="Venter S.N."/>
        </authorList>
    </citation>
    <scope>NUCLEOTIDE SEQUENCE [LARGE SCALE GENOMIC DNA]</scope>
    <source>
        <strain evidence="2 3">HC1.1ba</strain>
    </source>
</reference>
<dbReference type="AlphaFoldDB" id="A0A4V2NGQ9"/>
<dbReference type="Proteomes" id="UP000294200">
    <property type="component" value="Unassembled WGS sequence"/>
</dbReference>
<dbReference type="EMBL" id="MWML01000140">
    <property type="protein sequence ID" value="TCG05878.1"/>
    <property type="molecule type" value="Genomic_DNA"/>
</dbReference>
<accession>A0A4V2NGQ9</accession>
<dbReference type="InterPro" id="IPR006119">
    <property type="entry name" value="Resolv_N"/>
</dbReference>
<evidence type="ECO:0000259" key="1">
    <source>
        <dbReference type="PROSITE" id="PS51736"/>
    </source>
</evidence>
<dbReference type="SUPFAM" id="SSF53041">
    <property type="entry name" value="Resolvase-like"/>
    <property type="match status" value="1"/>
</dbReference>
<dbReference type="CDD" id="cd00338">
    <property type="entry name" value="Ser_Recombinase"/>
    <property type="match status" value="1"/>
</dbReference>
<comment type="caution">
    <text evidence="2">The sequence shown here is derived from an EMBL/GenBank/DDBJ whole genome shotgun (WGS) entry which is preliminary data.</text>
</comment>
<dbReference type="SMART" id="SM00857">
    <property type="entry name" value="Resolvase"/>
    <property type="match status" value="1"/>
</dbReference>
<evidence type="ECO:0000313" key="3">
    <source>
        <dbReference type="Proteomes" id="UP000294200"/>
    </source>
</evidence>